<evidence type="ECO:0000256" key="3">
    <source>
        <dbReference type="ARBA" id="ARBA00022827"/>
    </source>
</evidence>
<evidence type="ECO:0000313" key="10">
    <source>
        <dbReference type="Proteomes" id="UP000217199"/>
    </source>
</evidence>
<feature type="site" description="Electron transfer via tryptophanyl radical" evidence="6">
    <location>
        <position position="475"/>
    </location>
</feature>
<dbReference type="Gene3D" id="3.40.50.620">
    <property type="entry name" value="HUPs"/>
    <property type="match status" value="1"/>
</dbReference>
<keyword evidence="3 5" id="KW-0274">FAD</keyword>
<dbReference type="InterPro" id="IPR002716">
    <property type="entry name" value="PIN_dom"/>
</dbReference>
<dbReference type="CDD" id="cd18727">
    <property type="entry name" value="PIN_Swt1-like"/>
    <property type="match status" value="1"/>
</dbReference>
<dbReference type="OrthoDB" id="435881at2759"/>
<evidence type="ECO:0000256" key="2">
    <source>
        <dbReference type="ARBA" id="ARBA00022630"/>
    </source>
</evidence>
<evidence type="ECO:0000256" key="1">
    <source>
        <dbReference type="ARBA" id="ARBA00005862"/>
    </source>
</evidence>
<comment type="similarity">
    <text evidence="1">Belongs to the DNA photolyase class-1 family.</text>
</comment>
<feature type="binding site" evidence="5">
    <location>
        <position position="387"/>
    </location>
    <ligand>
        <name>FAD</name>
        <dbReference type="ChEBI" id="CHEBI:57692"/>
    </ligand>
</feature>
<evidence type="ECO:0000256" key="5">
    <source>
        <dbReference type="PIRSR" id="PIRSR602081-1"/>
    </source>
</evidence>
<dbReference type="GO" id="GO:0003677">
    <property type="term" value="F:DNA binding"/>
    <property type="evidence" value="ECO:0007669"/>
    <property type="project" value="TreeGrafter"/>
</dbReference>
<feature type="binding site" evidence="5">
    <location>
        <begin position="443"/>
        <end position="450"/>
    </location>
    <ligand>
        <name>FAD</name>
        <dbReference type="ChEBI" id="CHEBI:57692"/>
    </ligand>
</feature>
<dbReference type="Gene3D" id="3.40.50.1010">
    <property type="entry name" value="5'-nuclease"/>
    <property type="match status" value="1"/>
</dbReference>
<organism evidence="9 10">
    <name type="scientific">Pyrrhoderma noxium</name>
    <dbReference type="NCBI Taxonomy" id="2282107"/>
    <lineage>
        <taxon>Eukaryota</taxon>
        <taxon>Fungi</taxon>
        <taxon>Dikarya</taxon>
        <taxon>Basidiomycota</taxon>
        <taxon>Agaricomycotina</taxon>
        <taxon>Agaricomycetes</taxon>
        <taxon>Hymenochaetales</taxon>
        <taxon>Hymenochaetaceae</taxon>
        <taxon>Pyrrhoderma</taxon>
    </lineage>
</organism>
<dbReference type="GO" id="GO:0003904">
    <property type="term" value="F:deoxyribodipyrimidine photo-lyase activity"/>
    <property type="evidence" value="ECO:0007669"/>
    <property type="project" value="TreeGrafter"/>
</dbReference>
<dbReference type="PROSITE" id="PS51645">
    <property type="entry name" value="PHR_CRY_ALPHA_BETA"/>
    <property type="match status" value="1"/>
</dbReference>
<dbReference type="PANTHER" id="PTHR11455:SF18">
    <property type="entry name" value="SI:CH1073-390K14.1"/>
    <property type="match status" value="1"/>
</dbReference>
<dbReference type="GO" id="GO:0043153">
    <property type="term" value="P:entrainment of circadian clock by photoperiod"/>
    <property type="evidence" value="ECO:0007669"/>
    <property type="project" value="TreeGrafter"/>
</dbReference>
<dbReference type="InterPro" id="IPR006050">
    <property type="entry name" value="DNA_photolyase_N"/>
</dbReference>
<evidence type="ECO:0000313" key="9">
    <source>
        <dbReference type="EMBL" id="PAV20932.1"/>
    </source>
</evidence>
<feature type="binding site" evidence="5">
    <location>
        <position position="440"/>
    </location>
    <ligand>
        <name>FAD</name>
        <dbReference type="ChEBI" id="CHEBI:57692"/>
    </ligand>
</feature>
<evidence type="ECO:0000256" key="7">
    <source>
        <dbReference type="SAM" id="MobiDB-lite"/>
    </source>
</evidence>
<dbReference type="SMART" id="SM00670">
    <property type="entry name" value="PINc"/>
    <property type="match status" value="1"/>
</dbReference>
<dbReference type="InParanoid" id="A0A286UMZ3"/>
<feature type="binding site" evidence="5">
    <location>
        <begin position="399"/>
        <end position="403"/>
    </location>
    <ligand>
        <name>FAD</name>
        <dbReference type="ChEBI" id="CHEBI:57692"/>
    </ligand>
</feature>
<dbReference type="GO" id="GO:0005737">
    <property type="term" value="C:cytoplasm"/>
    <property type="evidence" value="ECO:0007669"/>
    <property type="project" value="TreeGrafter"/>
</dbReference>
<dbReference type="GO" id="GO:0006950">
    <property type="term" value="P:response to stress"/>
    <property type="evidence" value="ECO:0007669"/>
    <property type="project" value="UniProtKB-ARBA"/>
</dbReference>
<gene>
    <name evidence="9" type="ORF">PNOK_0355900</name>
</gene>
<evidence type="ECO:0000259" key="8">
    <source>
        <dbReference type="PROSITE" id="PS51645"/>
    </source>
</evidence>
<feature type="compositionally biased region" description="Basic residues" evidence="7">
    <location>
        <begin position="628"/>
        <end position="642"/>
    </location>
</feature>
<feature type="domain" description="Photolyase/cryptochrome alpha/beta" evidence="8">
    <location>
        <begin position="123"/>
        <end position="260"/>
    </location>
</feature>
<feature type="site" description="Electron transfer via tryptophanyl radical" evidence="6">
    <location>
        <position position="528"/>
    </location>
</feature>
<accession>A0A286UMZ3</accession>
<feature type="region of interest" description="Disordered" evidence="7">
    <location>
        <begin position="366"/>
        <end position="396"/>
    </location>
</feature>
<dbReference type="AlphaFoldDB" id="A0A286UMZ3"/>
<dbReference type="InterPro" id="IPR018394">
    <property type="entry name" value="DNA_photolyase_1_CS_C"/>
</dbReference>
<dbReference type="STRING" id="2282107.A0A286UMZ3"/>
<dbReference type="GO" id="GO:0004540">
    <property type="term" value="F:RNA nuclease activity"/>
    <property type="evidence" value="ECO:0007669"/>
    <property type="project" value="UniProtKB-ARBA"/>
</dbReference>
<feature type="compositionally biased region" description="Basic and acidic residues" evidence="7">
    <location>
        <begin position="374"/>
        <end position="396"/>
    </location>
</feature>
<dbReference type="PANTHER" id="PTHR11455">
    <property type="entry name" value="CRYPTOCHROME"/>
    <property type="match status" value="1"/>
</dbReference>
<dbReference type="EMBL" id="NBII01000003">
    <property type="protein sequence ID" value="PAV20932.1"/>
    <property type="molecule type" value="Genomic_DNA"/>
</dbReference>
<name>A0A286UMZ3_9AGAM</name>
<comment type="cofactor">
    <cofactor evidence="5">
        <name>FAD</name>
        <dbReference type="ChEBI" id="CHEBI:57692"/>
    </cofactor>
    <text evidence="5">Binds 1 FAD per subunit.</text>
</comment>
<dbReference type="PROSITE" id="PS00394">
    <property type="entry name" value="DNA_PHOTOLYASES_1_1"/>
    <property type="match status" value="1"/>
</dbReference>
<dbReference type="InterPro" id="IPR036155">
    <property type="entry name" value="Crypto/Photolyase_N_sf"/>
</dbReference>
<dbReference type="SUPFAM" id="SSF52425">
    <property type="entry name" value="Cryptochrome/photolyase, N-terminal domain"/>
    <property type="match status" value="1"/>
</dbReference>
<dbReference type="GO" id="GO:0071949">
    <property type="term" value="F:FAD binding"/>
    <property type="evidence" value="ECO:0007669"/>
    <property type="project" value="TreeGrafter"/>
</dbReference>
<reference evidence="9 10" key="1">
    <citation type="journal article" date="2017" name="Mol. Ecol.">
        <title>Comparative and population genomic landscape of Phellinus noxius: A hypervariable fungus causing root rot in trees.</title>
        <authorList>
            <person name="Chung C.L."/>
            <person name="Lee T.J."/>
            <person name="Akiba M."/>
            <person name="Lee H.H."/>
            <person name="Kuo T.H."/>
            <person name="Liu D."/>
            <person name="Ke H.M."/>
            <person name="Yokoi T."/>
            <person name="Roa M.B."/>
            <person name="Lu M.J."/>
            <person name="Chang Y.Y."/>
            <person name="Ann P.J."/>
            <person name="Tsai J.N."/>
            <person name="Chen C.Y."/>
            <person name="Tzean S.S."/>
            <person name="Ota Y."/>
            <person name="Hattori T."/>
            <person name="Sahashi N."/>
            <person name="Liou R.F."/>
            <person name="Kikuchi T."/>
            <person name="Tsai I.J."/>
        </authorList>
    </citation>
    <scope>NUCLEOTIDE SEQUENCE [LARGE SCALE GENOMIC DNA]</scope>
    <source>
        <strain evidence="9 10">FFPRI411160</strain>
    </source>
</reference>
<comment type="caution">
    <text evidence="9">The sequence shown here is derived from an EMBL/GenBank/DDBJ whole genome shotgun (WGS) entry which is preliminary data.</text>
</comment>
<dbReference type="SUPFAM" id="SSF88723">
    <property type="entry name" value="PIN domain-like"/>
    <property type="match status" value="1"/>
</dbReference>
<feature type="site" description="Electron transfer via tryptophanyl radical" evidence="6">
    <location>
        <position position="551"/>
    </location>
</feature>
<dbReference type="GO" id="GO:0005634">
    <property type="term" value="C:nucleus"/>
    <property type="evidence" value="ECO:0007669"/>
    <property type="project" value="TreeGrafter"/>
</dbReference>
<dbReference type="InterPro" id="IPR002081">
    <property type="entry name" value="Cryptochrome/DNA_photolyase_1"/>
</dbReference>
<dbReference type="Pfam" id="PF13638">
    <property type="entry name" value="PIN_4"/>
    <property type="match status" value="1"/>
</dbReference>
<keyword evidence="2 5" id="KW-0285">Flavoprotein</keyword>
<evidence type="ECO:0000256" key="6">
    <source>
        <dbReference type="PIRSR" id="PIRSR602081-2"/>
    </source>
</evidence>
<dbReference type="InterPro" id="IPR029060">
    <property type="entry name" value="PIN-like_dom_sf"/>
</dbReference>
<protein>
    <submittedName>
        <fullName evidence="9">Deoxyribodipyrimidine photo-lyase</fullName>
    </submittedName>
</protein>
<proteinExistence type="inferred from homology"/>
<dbReference type="Gene3D" id="1.25.40.80">
    <property type="match status" value="1"/>
</dbReference>
<dbReference type="Gene3D" id="1.10.579.10">
    <property type="entry name" value="DNA Cyclobutane Dipyrimidine Photolyase, subunit A, domain 3"/>
    <property type="match status" value="1"/>
</dbReference>
<dbReference type="Pfam" id="PF03441">
    <property type="entry name" value="FAD_binding_7"/>
    <property type="match status" value="1"/>
</dbReference>
<dbReference type="InterPro" id="IPR036134">
    <property type="entry name" value="Crypto/Photolyase_FAD-like_sf"/>
</dbReference>
<evidence type="ECO:0000256" key="4">
    <source>
        <dbReference type="ARBA" id="ARBA00022991"/>
    </source>
</evidence>
<dbReference type="InterPro" id="IPR005101">
    <property type="entry name" value="Cryptochr/Photolyase_FAD-bd"/>
</dbReference>
<feature type="binding site" evidence="5">
    <location>
        <begin position="541"/>
        <end position="543"/>
    </location>
    <ligand>
        <name>FAD</name>
        <dbReference type="ChEBI" id="CHEBI:57692"/>
    </ligand>
</feature>
<dbReference type="GO" id="GO:0032922">
    <property type="term" value="P:circadian regulation of gene expression"/>
    <property type="evidence" value="ECO:0007669"/>
    <property type="project" value="TreeGrafter"/>
</dbReference>
<dbReference type="Proteomes" id="UP000217199">
    <property type="component" value="Unassembled WGS sequence"/>
</dbReference>
<feature type="region of interest" description="Disordered" evidence="7">
    <location>
        <begin position="600"/>
        <end position="654"/>
    </location>
</feature>
<keyword evidence="4" id="KW-0157">Chromophore</keyword>
<dbReference type="Pfam" id="PF00875">
    <property type="entry name" value="DNA_photolyase"/>
    <property type="match status" value="1"/>
</dbReference>
<dbReference type="SUPFAM" id="SSF48173">
    <property type="entry name" value="Cryptochrome/photolyase FAD-binding domain"/>
    <property type="match status" value="1"/>
</dbReference>
<dbReference type="GO" id="GO:0006139">
    <property type="term" value="P:nucleobase-containing compound metabolic process"/>
    <property type="evidence" value="ECO:0007669"/>
    <property type="project" value="UniProtKB-ARBA"/>
</dbReference>
<dbReference type="InterPro" id="IPR014729">
    <property type="entry name" value="Rossmann-like_a/b/a_fold"/>
</dbReference>
<sequence>MATPSIVYDVELSTASVNGPVYIDYPQSTMLILPLSPVLHLATKRVALKFHLFFPRASMTKRALSEEVQPEEKSGKKLRLQTDGPFRKVATPENAASVDRNPPFQQLLGALNNGLKEVKKGDCTVYWMRMEDLRIEDNRALDVASKQAQSDGIPVIVLFVISPQDYQAHDRGPRRIDFMLRNLRLIKKQLHELQIPLYTITVKPRKSVPAKVIELLKSWGCTRLYANISYEVDELRRDLRTLELGKENNIKCEFIQDKLIVNPGLLKTKEGKPYAVYSPWERKWIEILNKNLEWIEEAPKPLPNNDTIHHSKTFSALLDCQIPECVEGFGCSDKAQMSIYWPAGTDVAMKILDGFLHTKVQAERIGETSPLSENAERSEKESRIKKYTEGRNHADADTTSRLSPYLASGVISARACLRGVLELSKRKNLDGSRDNGVGMWVQEIAWRDFYNHIMVSFPRVSMGRPYNEKYADVKWETNGDHLQAWKQGKTGVPIVDAAMRQLNQFGWMHNRCRMIVAMYLTKDLMLDWRLGEKYFMEQLIDGDLASNNGGWQWSASTGTDPQPYFRIFNPASQSEKADPSGNYIRHYVPELSKLTGTAIHQPSAESASKHGYPKPISQWAPTSANSSSRRKNSANKRHHGGPSKKDSRATPTAWTDPALKEIDEVANSMEVDIQTSQITTGCASIVLDTNILLRYLNVVQQFANDVEKAGEPVYIVIPGIVVQELDYQKSNESKDLCWAARLASTWILAKLKERRNVKGQAYPETLQQSGTWKRRDPDTTNDELIVDCCLYLRERKFHQVLAISQDNNFCNASEAQGIPTLNPRGTHQWSSKTLARFIFGDDYPRLYLFSDSKELFRPKRIQKALDKELGLVTEDVDQDGMQDEGMGMEIDDGWLVSDEPPPQHILDDLHDQIIDHFSILLRELLERAFPSLFVQSGSTASIYAPTNSKPAVGWKANEIIQYLCNERRIPQNSATEDVKLVTQDVSRFTDFFTRKYDVRGRSGQHWARADWNSSLRKLGALARIYEDGAIQNSLSQLSRQIDMAFESPICPTGTGLGWGFRMFKQ</sequence>
<keyword evidence="10" id="KW-1185">Reference proteome</keyword>